<keyword evidence="6" id="KW-0256">Endoplasmic reticulum</keyword>
<comment type="subcellular location">
    <subcellularLocation>
        <location evidence="2">Cytoplasm</location>
    </subcellularLocation>
    <subcellularLocation>
        <location evidence="1">Endoplasmic reticulum membrane</location>
        <topology evidence="1">Single-pass membrane protein</topology>
    </subcellularLocation>
</comment>
<evidence type="ECO:0000256" key="3">
    <source>
        <dbReference type="ARBA" id="ARBA00011034"/>
    </source>
</evidence>
<feature type="compositionally biased region" description="Low complexity" evidence="11">
    <location>
        <begin position="1"/>
        <end position="14"/>
    </location>
</feature>
<evidence type="ECO:0000256" key="9">
    <source>
        <dbReference type="ARBA" id="ARBA00023136"/>
    </source>
</evidence>
<evidence type="ECO:0000256" key="10">
    <source>
        <dbReference type="SAM" id="Coils"/>
    </source>
</evidence>
<evidence type="ECO:0000256" key="12">
    <source>
        <dbReference type="SAM" id="Phobius"/>
    </source>
</evidence>
<evidence type="ECO:0000256" key="1">
    <source>
        <dbReference type="ARBA" id="ARBA00004389"/>
    </source>
</evidence>
<comment type="similarity">
    <text evidence="3">Belongs to the selenoprotein S family.</text>
</comment>
<reference evidence="13" key="1">
    <citation type="submission" date="2025-08" db="UniProtKB">
        <authorList>
            <consortium name="Ensembl"/>
        </authorList>
    </citation>
    <scope>IDENTIFICATION</scope>
</reference>
<evidence type="ECO:0000256" key="2">
    <source>
        <dbReference type="ARBA" id="ARBA00004496"/>
    </source>
</evidence>
<evidence type="ECO:0000256" key="11">
    <source>
        <dbReference type="SAM" id="MobiDB-lite"/>
    </source>
</evidence>
<evidence type="ECO:0000256" key="5">
    <source>
        <dbReference type="ARBA" id="ARBA00022692"/>
    </source>
</evidence>
<organism evidence="13 14">
    <name type="scientific">Astyanax mexicanus</name>
    <name type="common">Blind cave fish</name>
    <name type="synonym">Astyanax fasciatus mexicanus</name>
    <dbReference type="NCBI Taxonomy" id="7994"/>
    <lineage>
        <taxon>Eukaryota</taxon>
        <taxon>Metazoa</taxon>
        <taxon>Chordata</taxon>
        <taxon>Craniata</taxon>
        <taxon>Vertebrata</taxon>
        <taxon>Euteleostomi</taxon>
        <taxon>Actinopterygii</taxon>
        <taxon>Neopterygii</taxon>
        <taxon>Teleostei</taxon>
        <taxon>Ostariophysi</taxon>
        <taxon>Characiformes</taxon>
        <taxon>Characoidei</taxon>
        <taxon>Acestrorhamphidae</taxon>
        <taxon>Acestrorhamphinae</taxon>
        <taxon>Astyanax</taxon>
    </lineage>
</organism>
<dbReference type="PANTHER" id="PTHR28621">
    <property type="entry name" value="SELENOPROTEIN S"/>
    <property type="match status" value="1"/>
</dbReference>
<dbReference type="GO" id="GO:0036502">
    <property type="term" value="C:Derlin-1-VIMP complex"/>
    <property type="evidence" value="ECO:0007669"/>
    <property type="project" value="TreeGrafter"/>
</dbReference>
<keyword evidence="9 12" id="KW-0472">Membrane</keyword>
<dbReference type="Pfam" id="PF06936">
    <property type="entry name" value="Selenoprotein_S"/>
    <property type="match status" value="1"/>
</dbReference>
<dbReference type="Proteomes" id="UP000694621">
    <property type="component" value="Unplaced"/>
</dbReference>
<protein>
    <submittedName>
        <fullName evidence="13">Selenoprotein S</fullName>
    </submittedName>
</protein>
<evidence type="ECO:0000313" key="13">
    <source>
        <dbReference type="Ensembl" id="ENSAMXP00005055394.1"/>
    </source>
</evidence>
<dbReference type="Gene3D" id="6.10.250.2950">
    <property type="match status" value="1"/>
</dbReference>
<keyword evidence="8 12" id="KW-1133">Transmembrane helix</keyword>
<name>A0A8B9RMZ6_ASTMX</name>
<dbReference type="AlphaFoldDB" id="A0A8B9RMZ6"/>
<feature type="coiled-coil region" evidence="10">
    <location>
        <begin position="87"/>
        <end position="114"/>
    </location>
</feature>
<proteinExistence type="inferred from homology"/>
<dbReference type="InterPro" id="IPR009703">
    <property type="entry name" value="Selenoprotein_S"/>
</dbReference>
<sequence>MEAESGAANVRAAAAGGGGGQESLENQDLSFLLTTVSSLFSEYGWYLLLLSGGVYLLIQHLNKKRSIQDRSSASTSSSDPVSVVRRQEALEASRQRMQAELDAKAAEFKEKQQRVNASLLIRIKKILRISSNPHYHCLSGKCANQESNCLIHSVASLKYDIQTFDFFL</sequence>
<dbReference type="GO" id="GO:0030970">
    <property type="term" value="P:retrograde protein transport, ER to cytosol"/>
    <property type="evidence" value="ECO:0007669"/>
    <property type="project" value="TreeGrafter"/>
</dbReference>
<evidence type="ECO:0000256" key="7">
    <source>
        <dbReference type="ARBA" id="ARBA00022933"/>
    </source>
</evidence>
<feature type="transmembrane region" description="Helical" evidence="12">
    <location>
        <begin position="43"/>
        <end position="61"/>
    </location>
</feature>
<evidence type="ECO:0000256" key="8">
    <source>
        <dbReference type="ARBA" id="ARBA00022989"/>
    </source>
</evidence>
<keyword evidence="5 12" id="KW-0812">Transmembrane</keyword>
<dbReference type="GO" id="GO:0030968">
    <property type="term" value="P:endoplasmic reticulum unfolded protein response"/>
    <property type="evidence" value="ECO:0007669"/>
    <property type="project" value="TreeGrafter"/>
</dbReference>
<keyword evidence="4" id="KW-0963">Cytoplasm</keyword>
<accession>A0A8B9RMZ6</accession>
<keyword evidence="10" id="KW-0175">Coiled coil</keyword>
<dbReference type="PANTHER" id="PTHR28621:SF1">
    <property type="entry name" value="SELENOPROTEIN S"/>
    <property type="match status" value="1"/>
</dbReference>
<feature type="region of interest" description="Disordered" evidence="11">
    <location>
        <begin position="1"/>
        <end position="22"/>
    </location>
</feature>
<dbReference type="GO" id="GO:0036513">
    <property type="term" value="C:Derlin-1 retrotranslocation complex"/>
    <property type="evidence" value="ECO:0007669"/>
    <property type="project" value="TreeGrafter"/>
</dbReference>
<keyword evidence="7" id="KW-0712">Selenocysteine</keyword>
<evidence type="ECO:0000313" key="14">
    <source>
        <dbReference type="Proteomes" id="UP000694621"/>
    </source>
</evidence>
<dbReference type="Ensembl" id="ENSAMXT00005059876.1">
    <property type="protein sequence ID" value="ENSAMXP00005055394.1"/>
    <property type="gene ID" value="ENSAMXG00005024689.1"/>
</dbReference>
<evidence type="ECO:0000256" key="6">
    <source>
        <dbReference type="ARBA" id="ARBA00022824"/>
    </source>
</evidence>
<evidence type="ECO:0000256" key="4">
    <source>
        <dbReference type="ARBA" id="ARBA00022490"/>
    </source>
</evidence>